<dbReference type="Pfam" id="PF03517">
    <property type="entry name" value="Voldacs"/>
    <property type="match status" value="1"/>
</dbReference>
<evidence type="ECO:0000256" key="7">
    <source>
        <dbReference type="ARBA" id="ARBA00045890"/>
    </source>
</evidence>
<dbReference type="SUPFAM" id="SSF48256">
    <property type="entry name" value="Citrate synthase"/>
    <property type="match status" value="1"/>
</dbReference>
<protein>
    <recommendedName>
        <fullName evidence="4">Methylosome subunit pICln</fullName>
    </recommendedName>
</protein>
<sequence length="232" mass="25319">MVLLTNFSPPTEGIRHCQVNTSVDVDGKDLGNGTLYIAESCVSWQKDSTCTGFSLQYPGISLHAISRDLTSFPSECLYLMIDGKLPGAEEEKEASSSEDEDSESKITEMRFIPADKDALESMYKAMSACQALHPDPEDIDSEEEEEKYAYEEEEEEDDGVYEEEEGAAHLTPAGRARLAQFDALLQGGDPGEVLPSANGYHRPAPIMGIAGDGCSADEPMELGQFQDADEME</sequence>
<dbReference type="InterPro" id="IPR003521">
    <property type="entry name" value="ICln"/>
</dbReference>
<dbReference type="InterPro" id="IPR039924">
    <property type="entry name" value="ICln/Lot5/Saf5"/>
</dbReference>
<dbReference type="OrthoDB" id="19714at2759"/>
<dbReference type="InterPro" id="IPR011993">
    <property type="entry name" value="PH-like_dom_sf"/>
</dbReference>
<evidence type="ECO:0000256" key="4">
    <source>
        <dbReference type="ARBA" id="ARBA00015653"/>
    </source>
</evidence>
<dbReference type="GO" id="GO:0005886">
    <property type="term" value="C:plasma membrane"/>
    <property type="evidence" value="ECO:0007669"/>
    <property type="project" value="InterPro"/>
</dbReference>
<feature type="region of interest" description="Disordered" evidence="8">
    <location>
        <begin position="210"/>
        <end position="232"/>
    </location>
</feature>
<evidence type="ECO:0000256" key="5">
    <source>
        <dbReference type="ARBA" id="ARBA00022490"/>
    </source>
</evidence>
<dbReference type="AlphaFoldDB" id="A0A2T7ND20"/>
<dbReference type="EMBL" id="PZQS01000014">
    <property type="protein sequence ID" value="PVD19064.1"/>
    <property type="molecule type" value="Genomic_DNA"/>
</dbReference>
<comment type="caution">
    <text evidence="9">The sequence shown here is derived from an EMBL/GenBank/DDBJ whole genome shotgun (WGS) entry which is preliminary data.</text>
</comment>
<accession>A0A2T7ND20</accession>
<name>A0A2T7ND20_POMCA</name>
<proteinExistence type="inferred from homology"/>
<dbReference type="GO" id="GO:0034715">
    <property type="term" value="C:pICln-Sm protein complex"/>
    <property type="evidence" value="ECO:0007669"/>
    <property type="project" value="InterPro"/>
</dbReference>
<dbReference type="PANTHER" id="PTHR21399">
    <property type="entry name" value="CHLORIDE CONDUCTANCE REGULATORY PROTEIN ICLN"/>
    <property type="match status" value="1"/>
</dbReference>
<dbReference type="GO" id="GO:0005829">
    <property type="term" value="C:cytosol"/>
    <property type="evidence" value="ECO:0007669"/>
    <property type="project" value="InterPro"/>
</dbReference>
<dbReference type="GO" id="GO:0034709">
    <property type="term" value="C:methylosome"/>
    <property type="evidence" value="ECO:0007669"/>
    <property type="project" value="InterPro"/>
</dbReference>
<dbReference type="Proteomes" id="UP000245119">
    <property type="component" value="Linkage Group LG14"/>
</dbReference>
<comment type="similarity">
    <text evidence="3">Belongs to the pICln (TC 1.A.47) family.</text>
</comment>
<evidence type="ECO:0000313" key="10">
    <source>
        <dbReference type="Proteomes" id="UP000245119"/>
    </source>
</evidence>
<evidence type="ECO:0000256" key="1">
    <source>
        <dbReference type="ARBA" id="ARBA00004123"/>
    </source>
</evidence>
<evidence type="ECO:0000256" key="8">
    <source>
        <dbReference type="SAM" id="MobiDB-lite"/>
    </source>
</evidence>
<comment type="subcellular location">
    <subcellularLocation>
        <location evidence="2">Cytoplasm</location>
    </subcellularLocation>
    <subcellularLocation>
        <location evidence="1">Nucleus</location>
    </subcellularLocation>
</comment>
<dbReference type="GO" id="GO:0046912">
    <property type="term" value="F:acyltransferase activity, acyl groups converted into alkyl on transfer"/>
    <property type="evidence" value="ECO:0007669"/>
    <property type="project" value="InterPro"/>
</dbReference>
<dbReference type="InterPro" id="IPR036969">
    <property type="entry name" value="Citrate_synthase_sf"/>
</dbReference>
<dbReference type="GO" id="GO:0045292">
    <property type="term" value="P:mRNA cis splicing, via spliceosome"/>
    <property type="evidence" value="ECO:0007669"/>
    <property type="project" value="TreeGrafter"/>
</dbReference>
<organism evidence="9 10">
    <name type="scientific">Pomacea canaliculata</name>
    <name type="common">Golden apple snail</name>
    <dbReference type="NCBI Taxonomy" id="400727"/>
    <lineage>
        <taxon>Eukaryota</taxon>
        <taxon>Metazoa</taxon>
        <taxon>Spiralia</taxon>
        <taxon>Lophotrochozoa</taxon>
        <taxon>Mollusca</taxon>
        <taxon>Gastropoda</taxon>
        <taxon>Caenogastropoda</taxon>
        <taxon>Architaenioglossa</taxon>
        <taxon>Ampullarioidea</taxon>
        <taxon>Ampullariidae</taxon>
        <taxon>Pomacea</taxon>
    </lineage>
</organism>
<dbReference type="Gene3D" id="2.30.29.30">
    <property type="entry name" value="Pleckstrin-homology domain (PH domain)/Phosphotyrosine-binding domain (PTB)"/>
    <property type="match status" value="1"/>
</dbReference>
<feature type="region of interest" description="Disordered" evidence="8">
    <location>
        <begin position="133"/>
        <end position="168"/>
    </location>
</feature>
<keyword evidence="5" id="KW-0963">Cytoplasm</keyword>
<keyword evidence="10" id="KW-1185">Reference proteome</keyword>
<evidence type="ECO:0000256" key="6">
    <source>
        <dbReference type="ARBA" id="ARBA00023242"/>
    </source>
</evidence>
<dbReference type="GO" id="GO:0000387">
    <property type="term" value="P:spliceosomal snRNP assembly"/>
    <property type="evidence" value="ECO:0007669"/>
    <property type="project" value="InterPro"/>
</dbReference>
<evidence type="ECO:0000313" key="9">
    <source>
        <dbReference type="EMBL" id="PVD19064.1"/>
    </source>
</evidence>
<dbReference type="GO" id="GO:0005681">
    <property type="term" value="C:spliceosomal complex"/>
    <property type="evidence" value="ECO:0007669"/>
    <property type="project" value="TreeGrafter"/>
</dbReference>
<gene>
    <name evidence="9" type="ORF">C0Q70_21623</name>
</gene>
<comment type="function">
    <text evidence="7">Involved in both the assembly of spliceosomal snRNPs and the methylation of Sm proteins. Chaperone that regulates the assembly of spliceosomal U1, U2, U4 and U5 small nuclear ribonucleoproteins (snRNPs), the building blocks of the spliceosome, and thereby plays an important role in the splicing of cellular pre-mRNAs. Most spliceosomal snRNPs contain a common set of Sm proteins SNRPB, SNRPD1, SNRPD2, SNRPD3, SNRPE, SNRPF and SNRPG that assemble in a heptameric protein ring on the Sm site of the small nuclear RNA to form the core snRNP (Sm core). In the cytosol, the Sm proteins SNRPD1, SNRPD2, SNRPE, SNRPF and SNRPG are trapped in an inactive 6S pICln-Sm complex by the chaperone CLNS1A that controls the assembly of the core snRNP. Dissociation by the SMN complex of CLNS1A from the trapped Sm proteins and their transfer to an SMN-Sm complex triggers the assembly of core snRNPs and their transport to the nucleus.</text>
</comment>
<evidence type="ECO:0000256" key="2">
    <source>
        <dbReference type="ARBA" id="ARBA00004496"/>
    </source>
</evidence>
<keyword evidence="6" id="KW-0539">Nucleus</keyword>
<reference evidence="9 10" key="1">
    <citation type="submission" date="2018-04" db="EMBL/GenBank/DDBJ databases">
        <title>The genome of golden apple snail Pomacea canaliculata provides insight into stress tolerance and invasive adaptation.</title>
        <authorList>
            <person name="Liu C."/>
            <person name="Liu B."/>
            <person name="Ren Y."/>
            <person name="Zhang Y."/>
            <person name="Wang H."/>
            <person name="Li S."/>
            <person name="Jiang F."/>
            <person name="Yin L."/>
            <person name="Zhang G."/>
            <person name="Qian W."/>
            <person name="Fan W."/>
        </authorList>
    </citation>
    <scope>NUCLEOTIDE SEQUENCE [LARGE SCALE GENOMIC DNA]</scope>
    <source>
        <strain evidence="9">SZHN2017</strain>
        <tissue evidence="9">Muscle</tissue>
    </source>
</reference>
<feature type="compositionally biased region" description="Acidic residues" evidence="8">
    <location>
        <begin position="137"/>
        <end position="165"/>
    </location>
</feature>
<dbReference type="STRING" id="400727.A0A2T7ND20"/>
<dbReference type="GO" id="GO:0006884">
    <property type="term" value="P:cell volume homeostasis"/>
    <property type="evidence" value="ECO:0007669"/>
    <property type="project" value="InterPro"/>
</dbReference>
<dbReference type="PANTHER" id="PTHR21399:SF0">
    <property type="entry name" value="METHYLOSOME SUBUNIT PICLN"/>
    <property type="match status" value="1"/>
</dbReference>
<dbReference type="GO" id="GO:0006821">
    <property type="term" value="P:chloride transport"/>
    <property type="evidence" value="ECO:0007669"/>
    <property type="project" value="InterPro"/>
</dbReference>
<dbReference type="PRINTS" id="PR01348">
    <property type="entry name" value="ICLNCHANNEL"/>
</dbReference>
<evidence type="ECO:0000256" key="3">
    <source>
        <dbReference type="ARBA" id="ARBA00007054"/>
    </source>
</evidence>